<feature type="chain" id="PRO_5001598081" description="Secreted protein" evidence="1">
    <location>
        <begin position="23"/>
        <end position="89"/>
    </location>
</feature>
<sequence>MTQITGMLSLPLFLLLVSHIYSLRSLRFCPKFQRFISVVSSARTAPNHFTSSLSSFSHHSIVLLYKTELNAKGKVKFIRKEKNQTRAKS</sequence>
<keyword evidence="3" id="KW-1185">Reference proteome</keyword>
<name>A0A061FBI6_THECC</name>
<dbReference type="Gramene" id="EOY14092">
    <property type="protein sequence ID" value="EOY14092"/>
    <property type="gene ID" value="TCM_033322"/>
</dbReference>
<keyword evidence="1" id="KW-0732">Signal</keyword>
<dbReference type="HOGENOM" id="CLU_2459228_0_0_1"/>
<organism evidence="2 3">
    <name type="scientific">Theobroma cacao</name>
    <name type="common">Cacao</name>
    <name type="synonym">Cocoa</name>
    <dbReference type="NCBI Taxonomy" id="3641"/>
    <lineage>
        <taxon>Eukaryota</taxon>
        <taxon>Viridiplantae</taxon>
        <taxon>Streptophyta</taxon>
        <taxon>Embryophyta</taxon>
        <taxon>Tracheophyta</taxon>
        <taxon>Spermatophyta</taxon>
        <taxon>Magnoliopsida</taxon>
        <taxon>eudicotyledons</taxon>
        <taxon>Gunneridae</taxon>
        <taxon>Pentapetalae</taxon>
        <taxon>rosids</taxon>
        <taxon>malvids</taxon>
        <taxon>Malvales</taxon>
        <taxon>Malvaceae</taxon>
        <taxon>Byttnerioideae</taxon>
        <taxon>Theobroma</taxon>
    </lineage>
</organism>
<dbReference type="EMBL" id="CM001885">
    <property type="protein sequence ID" value="EOY14092.1"/>
    <property type="molecule type" value="Genomic_DNA"/>
</dbReference>
<feature type="signal peptide" evidence="1">
    <location>
        <begin position="1"/>
        <end position="22"/>
    </location>
</feature>
<dbReference type="InParanoid" id="A0A061FBI6"/>
<dbReference type="AlphaFoldDB" id="A0A061FBI6"/>
<accession>A0A061FBI6</accession>
<reference evidence="2 3" key="1">
    <citation type="journal article" date="2013" name="Genome Biol.">
        <title>The genome sequence of the most widely cultivated cacao type and its use to identify candidate genes regulating pod color.</title>
        <authorList>
            <person name="Motamayor J.C."/>
            <person name="Mockaitis K."/>
            <person name="Schmutz J."/>
            <person name="Haiminen N."/>
            <person name="Iii D.L."/>
            <person name="Cornejo O."/>
            <person name="Findley S.D."/>
            <person name="Zheng P."/>
            <person name="Utro F."/>
            <person name="Royaert S."/>
            <person name="Saski C."/>
            <person name="Jenkins J."/>
            <person name="Podicheti R."/>
            <person name="Zhao M."/>
            <person name="Scheffler B.E."/>
            <person name="Stack J.C."/>
            <person name="Feltus F.A."/>
            <person name="Mustiga G.M."/>
            <person name="Amores F."/>
            <person name="Phillips W."/>
            <person name="Marelli J.P."/>
            <person name="May G.D."/>
            <person name="Shapiro H."/>
            <person name="Ma J."/>
            <person name="Bustamante C.D."/>
            <person name="Schnell R.J."/>
            <person name="Main D."/>
            <person name="Gilbert D."/>
            <person name="Parida L."/>
            <person name="Kuhn D.N."/>
        </authorList>
    </citation>
    <scope>NUCLEOTIDE SEQUENCE [LARGE SCALE GENOMIC DNA]</scope>
    <source>
        <strain evidence="3">cv. Matina 1-6</strain>
    </source>
</reference>
<evidence type="ECO:0008006" key="4">
    <source>
        <dbReference type="Google" id="ProtNLM"/>
    </source>
</evidence>
<dbReference type="Proteomes" id="UP000026915">
    <property type="component" value="Chromosome 7"/>
</dbReference>
<gene>
    <name evidence="2" type="ORF">TCM_033322</name>
</gene>
<evidence type="ECO:0000256" key="1">
    <source>
        <dbReference type="SAM" id="SignalP"/>
    </source>
</evidence>
<evidence type="ECO:0000313" key="3">
    <source>
        <dbReference type="Proteomes" id="UP000026915"/>
    </source>
</evidence>
<evidence type="ECO:0000313" key="2">
    <source>
        <dbReference type="EMBL" id="EOY14092.1"/>
    </source>
</evidence>
<proteinExistence type="predicted"/>
<protein>
    <recommendedName>
        <fullName evidence="4">Secreted protein</fullName>
    </recommendedName>
</protein>